<keyword evidence="9" id="KW-0443">Lipid metabolism</keyword>
<dbReference type="GO" id="GO:0005886">
    <property type="term" value="C:plasma membrane"/>
    <property type="evidence" value="ECO:0007669"/>
    <property type="project" value="TreeGrafter"/>
</dbReference>
<keyword evidence="5" id="KW-0547">Nucleotide-binding</keyword>
<dbReference type="InterPro" id="IPR045540">
    <property type="entry name" value="YegS/DAGK_C"/>
</dbReference>
<dbReference type="Pfam" id="PF00781">
    <property type="entry name" value="DAGK_cat"/>
    <property type="match status" value="1"/>
</dbReference>
<dbReference type="Gene3D" id="3.40.50.10330">
    <property type="entry name" value="Probable inorganic polyphosphate/atp-NAD kinase, domain 1"/>
    <property type="match status" value="1"/>
</dbReference>
<feature type="domain" description="DAGKc" evidence="12">
    <location>
        <begin position="5"/>
        <end position="134"/>
    </location>
</feature>
<dbReference type="InterPro" id="IPR050187">
    <property type="entry name" value="Lipid_Phosphate_FormReg"/>
</dbReference>
<keyword evidence="14" id="KW-1185">Reference proteome</keyword>
<dbReference type="GO" id="GO:0005524">
    <property type="term" value="F:ATP binding"/>
    <property type="evidence" value="ECO:0007669"/>
    <property type="project" value="UniProtKB-KW"/>
</dbReference>
<dbReference type="RefSeq" id="WP_099440078.1">
    <property type="nucleotide sequence ID" value="NZ_CP024091.1"/>
</dbReference>
<keyword evidence="8" id="KW-0460">Magnesium</keyword>
<dbReference type="Proteomes" id="UP000223749">
    <property type="component" value="Chromosome"/>
</dbReference>
<name>A0A2D1U970_9SPHI</name>
<dbReference type="InterPro" id="IPR017438">
    <property type="entry name" value="ATP-NAD_kinase_N"/>
</dbReference>
<evidence type="ECO:0000256" key="8">
    <source>
        <dbReference type="ARBA" id="ARBA00022842"/>
    </source>
</evidence>
<dbReference type="Pfam" id="PF19279">
    <property type="entry name" value="YegS_C"/>
    <property type="match status" value="1"/>
</dbReference>
<evidence type="ECO:0000256" key="4">
    <source>
        <dbReference type="ARBA" id="ARBA00022723"/>
    </source>
</evidence>
<keyword evidence="4" id="KW-0479">Metal-binding</keyword>
<dbReference type="InterPro" id="IPR001206">
    <property type="entry name" value="Diacylglycerol_kinase_cat_dom"/>
</dbReference>
<dbReference type="GO" id="GO:0016301">
    <property type="term" value="F:kinase activity"/>
    <property type="evidence" value="ECO:0007669"/>
    <property type="project" value="UniProtKB-KW"/>
</dbReference>
<dbReference type="PANTHER" id="PTHR12358">
    <property type="entry name" value="SPHINGOSINE KINASE"/>
    <property type="match status" value="1"/>
</dbReference>
<evidence type="ECO:0000256" key="9">
    <source>
        <dbReference type="ARBA" id="ARBA00023098"/>
    </source>
</evidence>
<keyword evidence="2" id="KW-0444">Lipid biosynthesis</keyword>
<dbReference type="GO" id="GO:0008654">
    <property type="term" value="P:phospholipid biosynthetic process"/>
    <property type="evidence" value="ECO:0007669"/>
    <property type="project" value="UniProtKB-KW"/>
</dbReference>
<evidence type="ECO:0000256" key="11">
    <source>
        <dbReference type="ARBA" id="ARBA00023264"/>
    </source>
</evidence>
<dbReference type="NCBIfam" id="TIGR00147">
    <property type="entry name" value="YegS/Rv2252/BmrU family lipid kinase"/>
    <property type="match status" value="1"/>
</dbReference>
<dbReference type="Gene3D" id="2.60.200.40">
    <property type="match status" value="1"/>
</dbReference>
<keyword evidence="7" id="KW-0067">ATP-binding</keyword>
<reference evidence="13 14" key="1">
    <citation type="submission" date="2017-10" db="EMBL/GenBank/DDBJ databases">
        <title>Whole genome of Pedobacter ginsengisoli T01R-27 isolated from tomato rhizosphere.</title>
        <authorList>
            <person name="Weon H.-Y."/>
            <person name="Lee S.A."/>
            <person name="Sang M.K."/>
            <person name="Song J."/>
        </authorList>
    </citation>
    <scope>NUCLEOTIDE SEQUENCE [LARGE SCALE GENOMIC DNA]</scope>
    <source>
        <strain evidence="13 14">T01R-27</strain>
    </source>
</reference>
<dbReference type="OrthoDB" id="9786026at2"/>
<evidence type="ECO:0000256" key="6">
    <source>
        <dbReference type="ARBA" id="ARBA00022777"/>
    </source>
</evidence>
<dbReference type="KEGG" id="pgs:CPT03_17730"/>
<dbReference type="PANTHER" id="PTHR12358:SF106">
    <property type="entry name" value="LIPID KINASE YEGS"/>
    <property type="match status" value="1"/>
</dbReference>
<evidence type="ECO:0000256" key="5">
    <source>
        <dbReference type="ARBA" id="ARBA00022741"/>
    </source>
</evidence>
<keyword evidence="3" id="KW-0808">Transferase</keyword>
<evidence type="ECO:0000256" key="10">
    <source>
        <dbReference type="ARBA" id="ARBA00023209"/>
    </source>
</evidence>
<dbReference type="AlphaFoldDB" id="A0A2D1U970"/>
<sequence>MADKTIPMKLLFIINPGSGNGEINFCDVISDYFETLEHTAQLYTLTLNCSLDKVKSIITDSNADRVIAVGGDGTIKLVAECLLQTETPMGIIPAGSANGMAKELGIPVTIKESLDVTVNGQSKKIHAVTVNNELCIHLADIGFNAYIVKKFNDLPQRGMWGYTKAAWKALWSHHKMEVLIKVKDKTIRSEAAMVVIANATMYGTGVKINPKGKLDDDFFEVILVKEYSVMEILKLRFTNMALNPKNIESFQTTSLNIKTKHKAHFQVDGEYMGKVSRIEANIIPAAINIIV</sequence>
<evidence type="ECO:0000313" key="13">
    <source>
        <dbReference type="EMBL" id="ATP58173.1"/>
    </source>
</evidence>
<dbReference type="InterPro" id="IPR005218">
    <property type="entry name" value="Diacylglycerol/lipid_kinase"/>
</dbReference>
<keyword evidence="11" id="KW-1208">Phospholipid metabolism</keyword>
<organism evidence="13 14">
    <name type="scientific">Pedobacter ginsengisoli</name>
    <dbReference type="NCBI Taxonomy" id="363852"/>
    <lineage>
        <taxon>Bacteria</taxon>
        <taxon>Pseudomonadati</taxon>
        <taxon>Bacteroidota</taxon>
        <taxon>Sphingobacteriia</taxon>
        <taxon>Sphingobacteriales</taxon>
        <taxon>Sphingobacteriaceae</taxon>
        <taxon>Pedobacter</taxon>
    </lineage>
</organism>
<proteinExistence type="predicted"/>
<dbReference type="PROSITE" id="PS50146">
    <property type="entry name" value="DAGK"/>
    <property type="match status" value="1"/>
</dbReference>
<dbReference type="InterPro" id="IPR016064">
    <property type="entry name" value="NAD/diacylglycerol_kinase_sf"/>
</dbReference>
<dbReference type="GO" id="GO:0046872">
    <property type="term" value="F:metal ion binding"/>
    <property type="evidence" value="ECO:0007669"/>
    <property type="project" value="UniProtKB-KW"/>
</dbReference>
<dbReference type="SUPFAM" id="SSF111331">
    <property type="entry name" value="NAD kinase/diacylglycerol kinase-like"/>
    <property type="match status" value="1"/>
</dbReference>
<evidence type="ECO:0000256" key="7">
    <source>
        <dbReference type="ARBA" id="ARBA00022840"/>
    </source>
</evidence>
<comment type="cofactor">
    <cofactor evidence="1">
        <name>Mg(2+)</name>
        <dbReference type="ChEBI" id="CHEBI:18420"/>
    </cofactor>
</comment>
<keyword evidence="10" id="KW-0594">Phospholipid biosynthesis</keyword>
<dbReference type="SMART" id="SM00046">
    <property type="entry name" value="DAGKc"/>
    <property type="match status" value="1"/>
</dbReference>
<protein>
    <submittedName>
        <fullName evidence="13">Diacylglycerol kinase</fullName>
    </submittedName>
</protein>
<dbReference type="EMBL" id="CP024091">
    <property type="protein sequence ID" value="ATP58173.1"/>
    <property type="molecule type" value="Genomic_DNA"/>
</dbReference>
<evidence type="ECO:0000256" key="3">
    <source>
        <dbReference type="ARBA" id="ARBA00022679"/>
    </source>
</evidence>
<accession>A0A2D1U970</accession>
<evidence type="ECO:0000313" key="14">
    <source>
        <dbReference type="Proteomes" id="UP000223749"/>
    </source>
</evidence>
<keyword evidence="6 13" id="KW-0418">Kinase</keyword>
<gene>
    <name evidence="13" type="ORF">CPT03_17730</name>
</gene>
<evidence type="ECO:0000256" key="2">
    <source>
        <dbReference type="ARBA" id="ARBA00022516"/>
    </source>
</evidence>
<evidence type="ECO:0000256" key="1">
    <source>
        <dbReference type="ARBA" id="ARBA00001946"/>
    </source>
</evidence>
<evidence type="ECO:0000259" key="12">
    <source>
        <dbReference type="PROSITE" id="PS50146"/>
    </source>
</evidence>